<organism evidence="1 2">
    <name type="scientific">Solanum bulbocastanum</name>
    <name type="common">Wild potato</name>
    <dbReference type="NCBI Taxonomy" id="147425"/>
    <lineage>
        <taxon>Eukaryota</taxon>
        <taxon>Viridiplantae</taxon>
        <taxon>Streptophyta</taxon>
        <taxon>Embryophyta</taxon>
        <taxon>Tracheophyta</taxon>
        <taxon>Spermatophyta</taxon>
        <taxon>Magnoliopsida</taxon>
        <taxon>eudicotyledons</taxon>
        <taxon>Gunneridae</taxon>
        <taxon>Pentapetalae</taxon>
        <taxon>asterids</taxon>
        <taxon>lamiids</taxon>
        <taxon>Solanales</taxon>
        <taxon>Solanaceae</taxon>
        <taxon>Solanoideae</taxon>
        <taxon>Solaneae</taxon>
        <taxon>Solanum</taxon>
    </lineage>
</organism>
<comment type="caution">
    <text evidence="1">The sequence shown here is derived from an EMBL/GenBank/DDBJ whole genome shotgun (WGS) entry which is preliminary data.</text>
</comment>
<sequence length="79" mass="9068">MRTGVSSGPSTVEYRNAHELSIEKVNQTVKHHYLELIIFHLQCLMRSFPYSISGIQGVTFDHLKVIVFGNIFRTNPLLH</sequence>
<name>A0AAN8TBM2_SOLBU</name>
<keyword evidence="2" id="KW-1185">Reference proteome</keyword>
<reference evidence="1 2" key="1">
    <citation type="submission" date="2024-02" db="EMBL/GenBank/DDBJ databases">
        <title>de novo genome assembly of Solanum bulbocastanum strain 11H21.</title>
        <authorList>
            <person name="Hosaka A.J."/>
        </authorList>
    </citation>
    <scope>NUCLEOTIDE SEQUENCE [LARGE SCALE GENOMIC DNA]</scope>
    <source>
        <tissue evidence="1">Young leaves</tissue>
    </source>
</reference>
<evidence type="ECO:0000313" key="2">
    <source>
        <dbReference type="Proteomes" id="UP001371456"/>
    </source>
</evidence>
<accession>A0AAN8TBM2</accession>
<proteinExistence type="predicted"/>
<protein>
    <submittedName>
        <fullName evidence="1">Uncharacterized protein</fullName>
    </submittedName>
</protein>
<dbReference type="EMBL" id="JBANQN010000007">
    <property type="protein sequence ID" value="KAK6784155.1"/>
    <property type="molecule type" value="Genomic_DNA"/>
</dbReference>
<dbReference type="Proteomes" id="UP001371456">
    <property type="component" value="Unassembled WGS sequence"/>
</dbReference>
<dbReference type="AlphaFoldDB" id="A0AAN8TBM2"/>
<gene>
    <name evidence="1" type="ORF">RDI58_017609</name>
</gene>
<evidence type="ECO:0000313" key="1">
    <source>
        <dbReference type="EMBL" id="KAK6784155.1"/>
    </source>
</evidence>